<dbReference type="OrthoDB" id="9794407at2"/>
<dbReference type="SUPFAM" id="SSF51161">
    <property type="entry name" value="Trimeric LpxA-like enzymes"/>
    <property type="match status" value="1"/>
</dbReference>
<protein>
    <submittedName>
        <fullName evidence="4">Sugar acetyltransferase</fullName>
    </submittedName>
</protein>
<dbReference type="STRING" id="33935.ADM90_03255"/>
<evidence type="ECO:0000313" key="4">
    <source>
        <dbReference type="EMBL" id="KOY82376.1"/>
    </source>
</evidence>
<dbReference type="PANTHER" id="PTHR43300:SF7">
    <property type="entry name" value="UDP-N-ACETYLBACILLOSAMINE N-ACETYLTRANSFERASE"/>
    <property type="match status" value="1"/>
</dbReference>
<feature type="domain" description="PglD N-terminal" evidence="3">
    <location>
        <begin position="6"/>
        <end position="80"/>
    </location>
</feature>
<dbReference type="Proteomes" id="UP000037977">
    <property type="component" value="Unassembled WGS sequence"/>
</dbReference>
<dbReference type="GO" id="GO:0016740">
    <property type="term" value="F:transferase activity"/>
    <property type="evidence" value="ECO:0007669"/>
    <property type="project" value="UniProtKB-KW"/>
</dbReference>
<organism evidence="4 5">
    <name type="scientific">Lysinibacillus macroides</name>
    <dbReference type="NCBI Taxonomy" id="33935"/>
    <lineage>
        <taxon>Bacteria</taxon>
        <taxon>Bacillati</taxon>
        <taxon>Bacillota</taxon>
        <taxon>Bacilli</taxon>
        <taxon>Bacillales</taxon>
        <taxon>Bacillaceae</taxon>
        <taxon>Lysinibacillus</taxon>
    </lineage>
</organism>
<sequence length="207" mass="21948">MNKQTIIIGNGGHASVLTEILLAQSINIIGFTAPQREQNNFNLPYLGTDDVVQNYQPAEIELVLGVGMIRPSPLRKKIFHHFQKIGFQFTTLIHPSAIIAPSVQLGQGVQIMAGVIIQTNTIIADNSIINTGALIDHDCQIGAHVHIAPGVNLSGQVHIQNGTHIGTGATIIQGMNIGMNCLIGAGAVVVKHIADNKKAVGIPAKEV</sequence>
<comment type="caution">
    <text evidence="4">The sequence shown here is derived from an EMBL/GenBank/DDBJ whole genome shotgun (WGS) entry which is preliminary data.</text>
</comment>
<dbReference type="InterPro" id="IPR020019">
    <property type="entry name" value="AcTrfase_PglD-like"/>
</dbReference>
<dbReference type="InterPro" id="IPR041561">
    <property type="entry name" value="PglD_N"/>
</dbReference>
<evidence type="ECO:0000256" key="1">
    <source>
        <dbReference type="PIRSR" id="PIRSR620019-1"/>
    </source>
</evidence>
<dbReference type="RefSeq" id="WP_053993630.1">
    <property type="nucleotide sequence ID" value="NZ_CP065643.1"/>
</dbReference>
<dbReference type="InterPro" id="IPR001451">
    <property type="entry name" value="Hexapep"/>
</dbReference>
<name>A0A0M9DKP5_9BACI</name>
<dbReference type="PATRIC" id="fig|33935.3.peg.58"/>
<reference evidence="4 5" key="1">
    <citation type="submission" date="2015-07" db="EMBL/GenBank/DDBJ databases">
        <title>Genome sequencing project for genomic taxonomy and phylogenomics of Bacillus-like bacteria.</title>
        <authorList>
            <person name="Liu B."/>
            <person name="Wang J."/>
            <person name="Zhu Y."/>
            <person name="Liu G."/>
            <person name="Chen Q."/>
            <person name="Chen Z."/>
            <person name="Che J."/>
            <person name="Ge C."/>
            <person name="Shi H."/>
            <person name="Pan Z."/>
            <person name="Liu X."/>
        </authorList>
    </citation>
    <scope>NUCLEOTIDE SEQUENCE [LARGE SCALE GENOMIC DNA]</scope>
    <source>
        <strain evidence="4 5">DSM 54</strain>
    </source>
</reference>
<keyword evidence="4" id="KW-0808">Transferase</keyword>
<feature type="site" description="Increases basicity of active site His" evidence="1">
    <location>
        <position position="138"/>
    </location>
</feature>
<feature type="binding site" evidence="2">
    <location>
        <position position="146"/>
    </location>
    <ligand>
        <name>acetyl-CoA</name>
        <dbReference type="ChEBI" id="CHEBI:57288"/>
    </ligand>
</feature>
<keyword evidence="5" id="KW-1185">Reference proteome</keyword>
<dbReference type="Pfam" id="PF00132">
    <property type="entry name" value="Hexapep"/>
    <property type="match status" value="1"/>
</dbReference>
<evidence type="ECO:0000256" key="2">
    <source>
        <dbReference type="PIRSR" id="PIRSR620019-2"/>
    </source>
</evidence>
<dbReference type="NCBIfam" id="TIGR03570">
    <property type="entry name" value="NeuD_NnaD"/>
    <property type="match status" value="1"/>
</dbReference>
<feature type="binding site" evidence="2">
    <location>
        <position position="67"/>
    </location>
    <ligand>
        <name>substrate</name>
    </ligand>
</feature>
<gene>
    <name evidence="4" type="ORF">ADM90_03255</name>
</gene>
<evidence type="ECO:0000259" key="3">
    <source>
        <dbReference type="Pfam" id="PF17836"/>
    </source>
</evidence>
<dbReference type="EMBL" id="LGCI01000005">
    <property type="protein sequence ID" value="KOY82376.1"/>
    <property type="molecule type" value="Genomic_DNA"/>
</dbReference>
<dbReference type="InterPro" id="IPR011004">
    <property type="entry name" value="Trimer_LpxA-like_sf"/>
</dbReference>
<dbReference type="CDD" id="cd03360">
    <property type="entry name" value="LbH_AT_putative"/>
    <property type="match status" value="1"/>
</dbReference>
<dbReference type="Gene3D" id="2.160.10.10">
    <property type="entry name" value="Hexapeptide repeat proteins"/>
    <property type="match status" value="1"/>
</dbReference>
<accession>A0A0M9DKP5</accession>
<dbReference type="PANTHER" id="PTHR43300">
    <property type="entry name" value="ACETYLTRANSFERASE"/>
    <property type="match status" value="1"/>
</dbReference>
<feature type="active site" description="Proton acceptor" evidence="1">
    <location>
        <position position="137"/>
    </location>
</feature>
<dbReference type="Pfam" id="PF17836">
    <property type="entry name" value="PglD_N"/>
    <property type="match status" value="1"/>
</dbReference>
<dbReference type="InterPro" id="IPR050179">
    <property type="entry name" value="Trans_hexapeptide_repeat"/>
</dbReference>
<evidence type="ECO:0000313" key="5">
    <source>
        <dbReference type="Proteomes" id="UP000037977"/>
    </source>
</evidence>
<dbReference type="AlphaFoldDB" id="A0A0M9DKP5"/>
<dbReference type="Gene3D" id="3.40.50.20">
    <property type="match status" value="1"/>
</dbReference>
<proteinExistence type="predicted"/>